<comment type="caution">
    <text evidence="1">The sequence shown here is derived from an EMBL/GenBank/DDBJ whole genome shotgun (WGS) entry which is preliminary data.</text>
</comment>
<dbReference type="Proteomes" id="UP000784294">
    <property type="component" value="Unassembled WGS sequence"/>
</dbReference>
<protein>
    <submittedName>
        <fullName evidence="1">Uncharacterized protein</fullName>
    </submittedName>
</protein>
<keyword evidence="2" id="KW-1185">Reference proteome</keyword>
<sequence length="133" mass="14871">MSVSFFCYGRLDARTDLEIVAYITPYGTRSRYFRLGGHIFSRPSSVRQSRAGGHFWPALTTGRPEGAADSRCQDAPNEYDAKIDWEIVNNNLSQPGSLEEIYPSEGIDEHCKESIGLNYGPYKRVGNFGDVQA</sequence>
<dbReference type="EMBL" id="CAAALY010022827">
    <property type="protein sequence ID" value="VEL14932.1"/>
    <property type="molecule type" value="Genomic_DNA"/>
</dbReference>
<reference evidence="1" key="1">
    <citation type="submission" date="2018-11" db="EMBL/GenBank/DDBJ databases">
        <authorList>
            <consortium name="Pathogen Informatics"/>
        </authorList>
    </citation>
    <scope>NUCLEOTIDE SEQUENCE</scope>
</reference>
<name>A0A448WLP1_9PLAT</name>
<gene>
    <name evidence="1" type="ORF">PXEA_LOCUS8372</name>
</gene>
<proteinExistence type="predicted"/>
<organism evidence="1 2">
    <name type="scientific">Protopolystoma xenopodis</name>
    <dbReference type="NCBI Taxonomy" id="117903"/>
    <lineage>
        <taxon>Eukaryota</taxon>
        <taxon>Metazoa</taxon>
        <taxon>Spiralia</taxon>
        <taxon>Lophotrochozoa</taxon>
        <taxon>Platyhelminthes</taxon>
        <taxon>Monogenea</taxon>
        <taxon>Polyopisthocotylea</taxon>
        <taxon>Polystomatidea</taxon>
        <taxon>Polystomatidae</taxon>
        <taxon>Protopolystoma</taxon>
    </lineage>
</organism>
<evidence type="ECO:0000313" key="1">
    <source>
        <dbReference type="EMBL" id="VEL14932.1"/>
    </source>
</evidence>
<dbReference type="AlphaFoldDB" id="A0A448WLP1"/>
<evidence type="ECO:0000313" key="2">
    <source>
        <dbReference type="Proteomes" id="UP000784294"/>
    </source>
</evidence>
<accession>A0A448WLP1</accession>